<evidence type="ECO:0000256" key="1">
    <source>
        <dbReference type="SAM" id="SignalP"/>
    </source>
</evidence>
<evidence type="ECO:0000313" key="2">
    <source>
        <dbReference type="EMBL" id="TDQ81414.1"/>
    </source>
</evidence>
<accession>A0A4R6WQE8</accession>
<comment type="caution">
    <text evidence="2">The sequence shown here is derived from an EMBL/GenBank/DDBJ whole genome shotgun (WGS) entry which is preliminary data.</text>
</comment>
<dbReference type="AlphaFoldDB" id="A0A4R6WQE8"/>
<feature type="chain" id="PRO_5020607838" description="OmpA family protein" evidence="1">
    <location>
        <begin position="22"/>
        <end position="126"/>
    </location>
</feature>
<organism evidence="2 3">
    <name type="scientific">Dongia mobilis</name>
    <dbReference type="NCBI Taxonomy" id="578943"/>
    <lineage>
        <taxon>Bacteria</taxon>
        <taxon>Pseudomonadati</taxon>
        <taxon>Pseudomonadota</taxon>
        <taxon>Alphaproteobacteria</taxon>
        <taxon>Rhodospirillales</taxon>
        <taxon>Dongiaceae</taxon>
        <taxon>Dongia</taxon>
    </lineage>
</organism>
<reference evidence="2 3" key="1">
    <citation type="submission" date="2019-03" db="EMBL/GenBank/DDBJ databases">
        <title>Genomic Encyclopedia of Type Strains, Phase III (KMG-III): the genomes of soil and plant-associated and newly described type strains.</title>
        <authorList>
            <person name="Whitman W."/>
        </authorList>
    </citation>
    <scope>NUCLEOTIDE SEQUENCE [LARGE SCALE GENOMIC DNA]</scope>
    <source>
        <strain evidence="2 3">CGMCC 1.7660</strain>
    </source>
</reference>
<keyword evidence="3" id="KW-1185">Reference proteome</keyword>
<sequence length="126" mass="12203">MKRFVALALASAVLAGCSSFSQPMVDTKGVDSARFNQDKYECEQYAAQVSPVGDAAVGALGGAAAGAALGAITGALVGGVGAGEAAAFGAATGGALGLGGGAVTGVQNQNDVYRRCMAGRGYNVLN</sequence>
<evidence type="ECO:0000313" key="3">
    <source>
        <dbReference type="Proteomes" id="UP000295783"/>
    </source>
</evidence>
<evidence type="ECO:0008006" key="4">
    <source>
        <dbReference type="Google" id="ProtNLM"/>
    </source>
</evidence>
<dbReference type="EMBL" id="SNYW01000009">
    <property type="protein sequence ID" value="TDQ81414.1"/>
    <property type="molecule type" value="Genomic_DNA"/>
</dbReference>
<dbReference type="PROSITE" id="PS51257">
    <property type="entry name" value="PROKAR_LIPOPROTEIN"/>
    <property type="match status" value="1"/>
</dbReference>
<name>A0A4R6WQE8_9PROT</name>
<dbReference type="Proteomes" id="UP000295783">
    <property type="component" value="Unassembled WGS sequence"/>
</dbReference>
<feature type="signal peptide" evidence="1">
    <location>
        <begin position="1"/>
        <end position="21"/>
    </location>
</feature>
<proteinExistence type="predicted"/>
<dbReference type="RefSeq" id="WP_133613971.1">
    <property type="nucleotide sequence ID" value="NZ_SNYW01000009.1"/>
</dbReference>
<gene>
    <name evidence="2" type="ORF">A8950_2482</name>
</gene>
<keyword evidence="1" id="KW-0732">Signal</keyword>
<protein>
    <recommendedName>
        <fullName evidence="4">OmpA family protein</fullName>
    </recommendedName>
</protein>
<dbReference type="OrthoDB" id="7282077at2"/>